<dbReference type="InterPro" id="IPR029063">
    <property type="entry name" value="SAM-dependent_MTases_sf"/>
</dbReference>
<evidence type="ECO:0000313" key="4">
    <source>
        <dbReference type="Proteomes" id="UP001320972"/>
    </source>
</evidence>
<evidence type="ECO:0000256" key="1">
    <source>
        <dbReference type="SAM" id="MobiDB-lite"/>
    </source>
</evidence>
<protein>
    <submittedName>
        <fullName evidence="3">Class I SAM-dependent methyltransferase</fullName>
    </submittedName>
</protein>
<dbReference type="SUPFAM" id="SSF53335">
    <property type="entry name" value="S-adenosyl-L-methionine-dependent methyltransferases"/>
    <property type="match status" value="1"/>
</dbReference>
<sequence>MATGLECQREQERDRGGDDATRTAAIDFAATWERLADTGALDCWTPDEDRAYWREHADSYGERFPDGSGSSPEPEALETIRSAVSEDDSVLELGPGTGRYTVEIAPLVDRVTAVDYSQAMLDQLRERLEAADITNVDTVSGRWPTVDVAPHDVVVTAWTMYSQREVARALEALVTATRKTLVVVDGLGAVPPHSRHLAEIRGEERTGQASRVLLLAGVLEELDVHADYSVEPAVREHIDVSPEAIARGLVGSDVDDATVTELVARLEPDLERVEREEQTYETSDDGTSTDDRWRYRYEIPAGILCWHRPELETEHTR</sequence>
<dbReference type="Proteomes" id="UP001320972">
    <property type="component" value="Unassembled WGS sequence"/>
</dbReference>
<dbReference type="InterPro" id="IPR041698">
    <property type="entry name" value="Methyltransf_25"/>
</dbReference>
<keyword evidence="3" id="KW-0489">Methyltransferase</keyword>
<proteinExistence type="predicted"/>
<dbReference type="Gene3D" id="3.40.50.150">
    <property type="entry name" value="Vaccinia Virus protein VP39"/>
    <property type="match status" value="1"/>
</dbReference>
<keyword evidence="4" id="KW-1185">Reference proteome</keyword>
<evidence type="ECO:0000313" key="3">
    <source>
        <dbReference type="EMBL" id="MCU4973604.1"/>
    </source>
</evidence>
<keyword evidence="3" id="KW-0808">Transferase</keyword>
<dbReference type="CDD" id="cd02440">
    <property type="entry name" value="AdoMet_MTases"/>
    <property type="match status" value="1"/>
</dbReference>
<name>A0ABT2QF94_9EURY</name>
<dbReference type="GO" id="GO:0008168">
    <property type="term" value="F:methyltransferase activity"/>
    <property type="evidence" value="ECO:0007669"/>
    <property type="project" value="UniProtKB-KW"/>
</dbReference>
<dbReference type="EMBL" id="JAOPKB010000007">
    <property type="protein sequence ID" value="MCU4973604.1"/>
    <property type="molecule type" value="Genomic_DNA"/>
</dbReference>
<feature type="compositionally biased region" description="Basic and acidic residues" evidence="1">
    <location>
        <begin position="7"/>
        <end position="20"/>
    </location>
</feature>
<dbReference type="RefSeq" id="WP_338008043.1">
    <property type="nucleotide sequence ID" value="NZ_JAOPKB010000007.1"/>
</dbReference>
<reference evidence="3 4" key="1">
    <citation type="submission" date="2022-09" db="EMBL/GenBank/DDBJ databases">
        <title>Enrichment on poylsaccharides allowed isolation of novel metabolic and taxonomic groups of Haloarchaea.</title>
        <authorList>
            <person name="Sorokin D.Y."/>
            <person name="Elcheninov A.G."/>
            <person name="Khizhniak T.V."/>
            <person name="Kolganova T.V."/>
            <person name="Kublanov I.V."/>
        </authorList>
    </citation>
    <scope>NUCLEOTIDE SEQUENCE [LARGE SCALE GENOMIC DNA]</scope>
    <source>
        <strain evidence="3 4">AArc-m2/3/4</strain>
    </source>
</reference>
<feature type="region of interest" description="Disordered" evidence="1">
    <location>
        <begin position="1"/>
        <end position="20"/>
    </location>
</feature>
<dbReference type="GO" id="GO:0032259">
    <property type="term" value="P:methylation"/>
    <property type="evidence" value="ECO:0007669"/>
    <property type="project" value="UniProtKB-KW"/>
</dbReference>
<accession>A0ABT2QF94</accession>
<comment type="caution">
    <text evidence="3">The sequence shown here is derived from an EMBL/GenBank/DDBJ whole genome shotgun (WGS) entry which is preliminary data.</text>
</comment>
<gene>
    <name evidence="3" type="ORF">OB955_12745</name>
</gene>
<evidence type="ECO:0000259" key="2">
    <source>
        <dbReference type="Pfam" id="PF13649"/>
    </source>
</evidence>
<feature type="domain" description="Methyltransferase" evidence="2">
    <location>
        <begin position="90"/>
        <end position="178"/>
    </location>
</feature>
<dbReference type="Pfam" id="PF13649">
    <property type="entry name" value="Methyltransf_25"/>
    <property type="match status" value="1"/>
</dbReference>
<organism evidence="3 4">
    <name type="scientific">Natronoglomus mannanivorans</name>
    <dbReference type="NCBI Taxonomy" id="2979990"/>
    <lineage>
        <taxon>Archaea</taxon>
        <taxon>Methanobacteriati</taxon>
        <taxon>Methanobacteriota</taxon>
        <taxon>Stenosarchaea group</taxon>
        <taxon>Halobacteria</taxon>
        <taxon>Halobacteriales</taxon>
        <taxon>Natrialbaceae</taxon>
        <taxon>Natronoglomus</taxon>
    </lineage>
</organism>